<gene>
    <name evidence="3" type="ORF">IF1G_06181</name>
</gene>
<comment type="caution">
    <text evidence="3">The sequence shown here is derived from an EMBL/GenBank/DDBJ whole genome shotgun (WGS) entry which is preliminary data.</text>
</comment>
<evidence type="ECO:0000313" key="4">
    <source>
        <dbReference type="Proteomes" id="UP000315783"/>
    </source>
</evidence>
<evidence type="ECO:0000313" key="3">
    <source>
        <dbReference type="EMBL" id="TQV95194.1"/>
    </source>
</evidence>
<evidence type="ECO:0000256" key="1">
    <source>
        <dbReference type="SAM" id="SignalP"/>
    </source>
</evidence>
<dbReference type="PANTHER" id="PTHR32015">
    <property type="entry name" value="FASTING INDUCED LIPASE"/>
    <property type="match status" value="1"/>
</dbReference>
<keyword evidence="1" id="KW-0732">Signal</keyword>
<dbReference type="STRING" id="43265.A0A545VV63"/>
<dbReference type="InterPro" id="IPR029058">
    <property type="entry name" value="AB_hydrolase_fold"/>
</dbReference>
<accession>A0A545VV63</accession>
<dbReference type="SUPFAM" id="SSF53474">
    <property type="entry name" value="alpha/beta-Hydrolases"/>
    <property type="match status" value="1"/>
</dbReference>
<dbReference type="Proteomes" id="UP000315783">
    <property type="component" value="Unassembled WGS sequence"/>
</dbReference>
<proteinExistence type="predicted"/>
<dbReference type="OrthoDB" id="9974421at2759"/>
<feature type="signal peptide" evidence="1">
    <location>
        <begin position="1"/>
        <end position="19"/>
    </location>
</feature>
<dbReference type="Gene3D" id="3.40.50.1820">
    <property type="entry name" value="alpha/beta hydrolase"/>
    <property type="match status" value="1"/>
</dbReference>
<dbReference type="GO" id="GO:0016042">
    <property type="term" value="P:lipid catabolic process"/>
    <property type="evidence" value="ECO:0007669"/>
    <property type="project" value="InterPro"/>
</dbReference>
<keyword evidence="3" id="KW-0378">Hydrolase</keyword>
<dbReference type="EMBL" id="SPUK01000008">
    <property type="protein sequence ID" value="TQV95194.1"/>
    <property type="molecule type" value="Genomic_DNA"/>
</dbReference>
<dbReference type="PANTHER" id="PTHR32015:SF1">
    <property type="entry name" value="LIPASE"/>
    <property type="match status" value="1"/>
</dbReference>
<dbReference type="InterPro" id="IPR002918">
    <property type="entry name" value="Lipase_EstA/Esterase_EstB"/>
</dbReference>
<dbReference type="GO" id="GO:0016298">
    <property type="term" value="F:lipase activity"/>
    <property type="evidence" value="ECO:0007669"/>
    <property type="project" value="TreeGrafter"/>
</dbReference>
<protein>
    <submittedName>
        <fullName evidence="3">Alpha/beta hydrolase fold-1</fullName>
    </submittedName>
</protein>
<feature type="domain" description="AB hydrolase-1" evidence="2">
    <location>
        <begin position="48"/>
        <end position="165"/>
    </location>
</feature>
<evidence type="ECO:0000259" key="2">
    <source>
        <dbReference type="Pfam" id="PF00561"/>
    </source>
</evidence>
<sequence>MRLWMILAGLTAFSGGVHAGPVAIPEARADHQSGLIMTNDYSCKSDRNPVIVLHGLFANRNFDLNFFEAWARPKGYCTFGLTYGAHPLFPSVGGVKLVNESSQEIVDLIDEVLQKTGAKKVDLVGHSEGGLQALYVAKVRKMSGKIDKIVGIAPPSHGTDFASLVKIADLLEIRDDVDDLLKTVGCPGCLDVADGDAIKALNNGPIVQPGNSVTIIASRYDFIVTPTGTASFINEPGVYNVWTQDVCPLDVAGHISLAIDANMFQLTHNALQGKNGKSFICTPFSGYKDDRIVTAAVGASIMFQYDQDIDRLDYANIAILGTRHPFHSAVGPEVASFAINLALTLCVDGMMFAHDTSLRWAL</sequence>
<keyword evidence="4" id="KW-1185">Reference proteome</keyword>
<reference evidence="3 4" key="1">
    <citation type="journal article" date="2019" name="Appl. Microbiol. Biotechnol.">
        <title>Genome sequence of Isaria javanica and comparative genome analysis insights into family S53 peptidase evolution in fungal entomopathogens.</title>
        <authorList>
            <person name="Lin R."/>
            <person name="Zhang X."/>
            <person name="Xin B."/>
            <person name="Zou M."/>
            <person name="Gao Y."/>
            <person name="Qin F."/>
            <person name="Hu Q."/>
            <person name="Xie B."/>
            <person name="Cheng X."/>
        </authorList>
    </citation>
    <scope>NUCLEOTIDE SEQUENCE [LARGE SCALE GENOMIC DNA]</scope>
    <source>
        <strain evidence="3 4">IJ1G</strain>
    </source>
</reference>
<dbReference type="Pfam" id="PF00561">
    <property type="entry name" value="Abhydrolase_1"/>
    <property type="match status" value="1"/>
</dbReference>
<name>A0A545VV63_9HYPO</name>
<feature type="chain" id="PRO_5021910093" evidence="1">
    <location>
        <begin position="20"/>
        <end position="362"/>
    </location>
</feature>
<dbReference type="AlphaFoldDB" id="A0A545VV63"/>
<dbReference type="InterPro" id="IPR000073">
    <property type="entry name" value="AB_hydrolase_1"/>
</dbReference>
<organism evidence="3 4">
    <name type="scientific">Cordyceps javanica</name>
    <dbReference type="NCBI Taxonomy" id="43265"/>
    <lineage>
        <taxon>Eukaryota</taxon>
        <taxon>Fungi</taxon>
        <taxon>Dikarya</taxon>
        <taxon>Ascomycota</taxon>
        <taxon>Pezizomycotina</taxon>
        <taxon>Sordariomycetes</taxon>
        <taxon>Hypocreomycetidae</taxon>
        <taxon>Hypocreales</taxon>
        <taxon>Cordycipitaceae</taxon>
        <taxon>Cordyceps</taxon>
    </lineage>
</organism>